<dbReference type="OrthoDB" id="428577at2759"/>
<evidence type="ECO:0000256" key="2">
    <source>
        <dbReference type="SAM" id="MobiDB-lite"/>
    </source>
</evidence>
<feature type="region of interest" description="Disordered" evidence="2">
    <location>
        <begin position="280"/>
        <end position="326"/>
    </location>
</feature>
<evidence type="ECO:0000313" key="3">
    <source>
        <dbReference type="EMBL" id="KIO09927.1"/>
    </source>
</evidence>
<gene>
    <name evidence="3" type="ORF">M404DRAFT_13824</name>
</gene>
<dbReference type="STRING" id="870435.A0A0C3KK17"/>
<proteinExistence type="inferred from homology"/>
<dbReference type="GO" id="GO:0005829">
    <property type="term" value="C:cytosol"/>
    <property type="evidence" value="ECO:0007669"/>
    <property type="project" value="UniProtKB-ARBA"/>
</dbReference>
<accession>A0A0C3KK17</accession>
<sequence>MPAMHAPSPHIPIPRQSSLHDSPAFYHILSPSSPYIDTAGRRSPTHPLLPYTDGSIPPPPTFSYFPSPPIFTPWPSLLQQNSYPPPSAPMPHKVWILDCRACDTFLTNRGMKAVLLLRPNVSLYSTDALPANCSAYSTNPDALRSPPCRPFAAPRTCECLTQTLCCHTCGSSIGYMIVVPCSRCTSVTANNRATNGHRFVFHSSEVIATVRHYIPNEPGVISVDHHPQPPSSPPPLTPAHPALFGTPLELTTDERTRSPSFQSPDPDLEATITRNSHFLASSRSDSPELSPLSSLPPSSPPSLPATPPSQIPYPGDVRSMPAEPPARKLRAGDVLYWHQLSKTGEIPGVEEDPRARIPNWSHRYRLLDR</sequence>
<reference evidence="3 4" key="1">
    <citation type="submission" date="2014-04" db="EMBL/GenBank/DDBJ databases">
        <authorList>
            <consortium name="DOE Joint Genome Institute"/>
            <person name="Kuo A."/>
            <person name="Kohler A."/>
            <person name="Costa M.D."/>
            <person name="Nagy L.G."/>
            <person name="Floudas D."/>
            <person name="Copeland A."/>
            <person name="Barry K.W."/>
            <person name="Cichocki N."/>
            <person name="Veneault-Fourrey C."/>
            <person name="LaButti K."/>
            <person name="Lindquist E.A."/>
            <person name="Lipzen A."/>
            <person name="Lundell T."/>
            <person name="Morin E."/>
            <person name="Murat C."/>
            <person name="Sun H."/>
            <person name="Tunlid A."/>
            <person name="Henrissat B."/>
            <person name="Grigoriev I.V."/>
            <person name="Hibbett D.S."/>
            <person name="Martin F."/>
            <person name="Nordberg H.P."/>
            <person name="Cantor M.N."/>
            <person name="Hua S.X."/>
        </authorList>
    </citation>
    <scope>NUCLEOTIDE SEQUENCE [LARGE SCALE GENOMIC DNA]</scope>
    <source>
        <strain evidence="3 4">Marx 270</strain>
    </source>
</reference>
<feature type="compositionally biased region" description="Pro residues" evidence="2">
    <location>
        <begin position="297"/>
        <end position="311"/>
    </location>
</feature>
<name>A0A0C3KK17_PISTI</name>
<dbReference type="InParanoid" id="A0A0C3KK17"/>
<evidence type="ECO:0008006" key="5">
    <source>
        <dbReference type="Google" id="ProtNLM"/>
    </source>
</evidence>
<reference evidence="4" key="2">
    <citation type="submission" date="2015-01" db="EMBL/GenBank/DDBJ databases">
        <title>Evolutionary Origins and Diversification of the Mycorrhizal Mutualists.</title>
        <authorList>
            <consortium name="DOE Joint Genome Institute"/>
            <consortium name="Mycorrhizal Genomics Consortium"/>
            <person name="Kohler A."/>
            <person name="Kuo A."/>
            <person name="Nagy L.G."/>
            <person name="Floudas D."/>
            <person name="Copeland A."/>
            <person name="Barry K.W."/>
            <person name="Cichocki N."/>
            <person name="Veneault-Fourrey C."/>
            <person name="LaButti K."/>
            <person name="Lindquist E.A."/>
            <person name="Lipzen A."/>
            <person name="Lundell T."/>
            <person name="Morin E."/>
            <person name="Murat C."/>
            <person name="Riley R."/>
            <person name="Ohm R."/>
            <person name="Sun H."/>
            <person name="Tunlid A."/>
            <person name="Henrissat B."/>
            <person name="Grigoriev I.V."/>
            <person name="Hibbett D.S."/>
            <person name="Martin F."/>
        </authorList>
    </citation>
    <scope>NUCLEOTIDE SEQUENCE [LARGE SCALE GENOMIC DNA]</scope>
    <source>
        <strain evidence="4">Marx 270</strain>
    </source>
</reference>
<keyword evidence="4" id="KW-1185">Reference proteome</keyword>
<feature type="compositionally biased region" description="Low complexity" evidence="2">
    <location>
        <begin position="281"/>
        <end position="296"/>
    </location>
</feature>
<evidence type="ECO:0000313" key="4">
    <source>
        <dbReference type="Proteomes" id="UP000054217"/>
    </source>
</evidence>
<protein>
    <recommendedName>
        <fullName evidence="5">Protein FAM72</fullName>
    </recommendedName>
</protein>
<evidence type="ECO:0000256" key="1">
    <source>
        <dbReference type="ARBA" id="ARBA00006888"/>
    </source>
</evidence>
<dbReference type="PANTHER" id="PTHR31841:SF1">
    <property type="entry name" value="PROTEIN FAM72A-RELATED"/>
    <property type="match status" value="1"/>
</dbReference>
<dbReference type="EMBL" id="KN831953">
    <property type="protein sequence ID" value="KIO09927.1"/>
    <property type="molecule type" value="Genomic_DNA"/>
</dbReference>
<comment type="similarity">
    <text evidence="1">Belongs to the FAM72 family.</text>
</comment>
<dbReference type="AlphaFoldDB" id="A0A0C3KK17"/>
<feature type="region of interest" description="Disordered" evidence="2">
    <location>
        <begin position="219"/>
        <end position="244"/>
    </location>
</feature>
<dbReference type="PANTHER" id="PTHR31841">
    <property type="entry name" value="PROTEIN FAM72A-RELATED"/>
    <property type="match status" value="1"/>
</dbReference>
<organism evidence="3 4">
    <name type="scientific">Pisolithus tinctorius Marx 270</name>
    <dbReference type="NCBI Taxonomy" id="870435"/>
    <lineage>
        <taxon>Eukaryota</taxon>
        <taxon>Fungi</taxon>
        <taxon>Dikarya</taxon>
        <taxon>Basidiomycota</taxon>
        <taxon>Agaricomycotina</taxon>
        <taxon>Agaricomycetes</taxon>
        <taxon>Agaricomycetidae</taxon>
        <taxon>Boletales</taxon>
        <taxon>Sclerodermatineae</taxon>
        <taxon>Pisolithaceae</taxon>
        <taxon>Pisolithus</taxon>
    </lineage>
</organism>
<dbReference type="InterPro" id="IPR026768">
    <property type="entry name" value="YPEH2ZP"/>
</dbReference>
<dbReference type="HOGENOM" id="CLU_041299_0_0_1"/>
<dbReference type="Proteomes" id="UP000054217">
    <property type="component" value="Unassembled WGS sequence"/>
</dbReference>
<feature type="compositionally biased region" description="Pro residues" evidence="2">
    <location>
        <begin position="228"/>
        <end position="238"/>
    </location>
</feature>
<dbReference type="Pfam" id="PF14976">
    <property type="entry name" value="YPEH2ZP"/>
    <property type="match status" value="1"/>
</dbReference>